<name>A0A0V1IUE3_TRIPS</name>
<sequence>MKEDIIIGQNFETKTTVSDVMDIVSPYFVRQTLSWSRDCLDYVLRANLQHCAGVAAYVIWTCKNQNSNADKSHHRTLFLLECGRILGLRKVIHSPYDVTGLREETVEEKKFKSVSVVLE</sequence>
<proteinExistence type="predicted"/>
<dbReference type="AlphaFoldDB" id="A0A0V1IUE3"/>
<dbReference type="EMBL" id="JYDV01000184">
    <property type="protein sequence ID" value="KRZ26295.1"/>
    <property type="molecule type" value="Genomic_DNA"/>
</dbReference>
<dbReference type="Proteomes" id="UP000054826">
    <property type="component" value="Unassembled WGS sequence"/>
</dbReference>
<evidence type="ECO:0000313" key="1">
    <source>
        <dbReference type="EMBL" id="KRZ26295.1"/>
    </source>
</evidence>
<comment type="caution">
    <text evidence="1">The sequence shown here is derived from an EMBL/GenBank/DDBJ whole genome shotgun (WGS) entry which is preliminary data.</text>
</comment>
<reference evidence="1 2" key="1">
    <citation type="submission" date="2015-01" db="EMBL/GenBank/DDBJ databases">
        <title>Evolution of Trichinella species and genotypes.</title>
        <authorList>
            <person name="Korhonen P.K."/>
            <person name="Edoardo P."/>
            <person name="Giuseppe L.R."/>
            <person name="Gasser R.B."/>
        </authorList>
    </citation>
    <scope>NUCLEOTIDE SEQUENCE [LARGE SCALE GENOMIC DNA]</scope>
    <source>
        <strain evidence="1">ISS176</strain>
    </source>
</reference>
<evidence type="ECO:0000313" key="2">
    <source>
        <dbReference type="Proteomes" id="UP000054826"/>
    </source>
</evidence>
<organism evidence="1 2">
    <name type="scientific">Trichinella pseudospiralis</name>
    <name type="common">Parasitic roundworm</name>
    <dbReference type="NCBI Taxonomy" id="6337"/>
    <lineage>
        <taxon>Eukaryota</taxon>
        <taxon>Metazoa</taxon>
        <taxon>Ecdysozoa</taxon>
        <taxon>Nematoda</taxon>
        <taxon>Enoplea</taxon>
        <taxon>Dorylaimia</taxon>
        <taxon>Trichinellida</taxon>
        <taxon>Trichinellidae</taxon>
        <taxon>Trichinella</taxon>
    </lineage>
</organism>
<gene>
    <name evidence="1" type="ORF">T4C_11407</name>
</gene>
<feature type="non-terminal residue" evidence="1">
    <location>
        <position position="119"/>
    </location>
</feature>
<protein>
    <submittedName>
        <fullName evidence="1">Uncharacterized protein</fullName>
    </submittedName>
</protein>
<accession>A0A0V1IUE3</accession>